<dbReference type="KEGG" id="pxv:FXF36_01080"/>
<dbReference type="OrthoDB" id="9805025at2"/>
<protein>
    <submittedName>
        <fullName evidence="4">Uncharacterized protein</fullName>
    </submittedName>
</protein>
<dbReference type="InterPro" id="IPR004360">
    <property type="entry name" value="Glyas_Fos-R_dOase_dom"/>
</dbReference>
<name>A0A5P6VPF1_PSEXY</name>
<organism evidence="4 5">
    <name type="scientific">Pseudobutyrivibrio xylanivorans</name>
    <dbReference type="NCBI Taxonomy" id="185007"/>
    <lineage>
        <taxon>Bacteria</taxon>
        <taxon>Bacillati</taxon>
        <taxon>Bacillota</taxon>
        <taxon>Clostridia</taxon>
        <taxon>Lachnospirales</taxon>
        <taxon>Lachnospiraceae</taxon>
        <taxon>Pseudobutyrivibrio</taxon>
    </lineage>
</organism>
<keyword evidence="1" id="KW-0472">Membrane</keyword>
<keyword evidence="1" id="KW-0812">Transmembrane</keyword>
<dbReference type="InterPro" id="IPR029068">
    <property type="entry name" value="Glyas_Bleomycin-R_OHBP_Dase"/>
</dbReference>
<reference evidence="5" key="1">
    <citation type="submission" date="2019-08" db="EMBL/GenBank/DDBJ databases">
        <title>Complete Genome Sequence of the Polysaccharide-Degrading Rumen Bacterium Pseudobutyrivibrio xylanivorans MA3014.</title>
        <authorList>
            <person name="Palevich N."/>
            <person name="Maclean P.H."/>
            <person name="Kelly W.J."/>
            <person name="Leahy S.C."/>
            <person name="Rakonjac J."/>
            <person name="Attwood G.T."/>
        </authorList>
    </citation>
    <scope>NUCLEOTIDE SEQUENCE [LARGE SCALE GENOMIC DNA]</scope>
    <source>
        <strain evidence="5">MA3014</strain>
    </source>
</reference>
<dbReference type="AlphaFoldDB" id="A0A5P6VPF1"/>
<sequence>MELNSFYDLYANNLAINMILIVGATAVAFILARLLPMVDYRICEKVGLNIQGGVSRGKRYIFYKWLRRGLLMFAFLLYVFSLIYLTILVRTENPDYLVRNAGFSLFTMTAKGIELPAEEFIEFYLNVMIFIPMGYLVPYLFRWFRRHAIRRTIILCFLVSVTIENIQLITKRGSYDTADVISNTLGGAIGIALFIMRAYTLTNPEWKKDYRNYKRWRRLAKQGLLFPFARRLNVRRVTIKATSEEVVWDFYAKKLGLQLSKFIVPAESKGCQFLFQLGRTQLEIICLNEDVKLPNQAITFSYDNLDTIKAKLEKSDVSFEGFYTDEYTNHRMLKINAPDGVELNLVEL</sequence>
<accession>A0A5P6VPF1</accession>
<feature type="transmembrane region" description="Helical" evidence="1">
    <location>
        <begin position="153"/>
        <end position="169"/>
    </location>
</feature>
<dbReference type="PANTHER" id="PTHR36834">
    <property type="entry name" value="MEMBRANE PROTEIN-RELATED"/>
    <property type="match status" value="1"/>
</dbReference>
<feature type="transmembrane region" description="Helical" evidence="1">
    <location>
        <begin position="69"/>
        <end position="89"/>
    </location>
</feature>
<evidence type="ECO:0000259" key="3">
    <source>
        <dbReference type="Pfam" id="PF04892"/>
    </source>
</evidence>
<evidence type="ECO:0000259" key="2">
    <source>
        <dbReference type="Pfam" id="PF00903"/>
    </source>
</evidence>
<dbReference type="Gene3D" id="3.10.180.10">
    <property type="entry name" value="2,3-Dihydroxybiphenyl 1,2-Dioxygenase, domain 1"/>
    <property type="match status" value="1"/>
</dbReference>
<feature type="domain" description="VanZ-like" evidence="3">
    <location>
        <begin position="75"/>
        <end position="196"/>
    </location>
</feature>
<evidence type="ECO:0000313" key="5">
    <source>
        <dbReference type="Proteomes" id="UP000327030"/>
    </source>
</evidence>
<evidence type="ECO:0000313" key="4">
    <source>
        <dbReference type="EMBL" id="QFJ53559.1"/>
    </source>
</evidence>
<gene>
    <name evidence="4" type="ORF">FXF36_01080</name>
</gene>
<dbReference type="InterPro" id="IPR006976">
    <property type="entry name" value="VanZ-like"/>
</dbReference>
<dbReference type="InterPro" id="IPR053150">
    <property type="entry name" value="Teicoplanin_resist-assoc"/>
</dbReference>
<keyword evidence="1" id="KW-1133">Transmembrane helix</keyword>
<dbReference type="Proteomes" id="UP000327030">
    <property type="component" value="Chromosome 1"/>
</dbReference>
<dbReference type="PANTHER" id="PTHR36834:SF1">
    <property type="entry name" value="INTEGRAL MEMBRANE PROTEIN"/>
    <property type="match status" value="1"/>
</dbReference>
<dbReference type="Pfam" id="PF04892">
    <property type="entry name" value="VanZ"/>
    <property type="match status" value="1"/>
</dbReference>
<dbReference type="RefSeq" id="WP_151622063.1">
    <property type="nucleotide sequence ID" value="NZ_CP043028.1"/>
</dbReference>
<dbReference type="SUPFAM" id="SSF54593">
    <property type="entry name" value="Glyoxalase/Bleomycin resistance protein/Dihydroxybiphenyl dioxygenase"/>
    <property type="match status" value="1"/>
</dbReference>
<feature type="transmembrane region" description="Helical" evidence="1">
    <location>
        <begin position="14"/>
        <end position="35"/>
    </location>
</feature>
<evidence type="ECO:0000256" key="1">
    <source>
        <dbReference type="SAM" id="Phobius"/>
    </source>
</evidence>
<feature type="transmembrane region" description="Helical" evidence="1">
    <location>
        <begin position="181"/>
        <end position="201"/>
    </location>
</feature>
<dbReference type="EMBL" id="CP043028">
    <property type="protein sequence ID" value="QFJ53559.1"/>
    <property type="molecule type" value="Genomic_DNA"/>
</dbReference>
<proteinExistence type="predicted"/>
<feature type="domain" description="Glyoxalase/fosfomycin resistance/dioxygenase" evidence="2">
    <location>
        <begin position="249"/>
        <end position="344"/>
    </location>
</feature>
<dbReference type="Pfam" id="PF00903">
    <property type="entry name" value="Glyoxalase"/>
    <property type="match status" value="1"/>
</dbReference>
<feature type="transmembrane region" description="Helical" evidence="1">
    <location>
        <begin position="123"/>
        <end position="141"/>
    </location>
</feature>